<dbReference type="EMBL" id="JANBUY010000020">
    <property type="protein sequence ID" value="KAJ2867378.1"/>
    <property type="molecule type" value="Genomic_DNA"/>
</dbReference>
<evidence type="ECO:0000259" key="5">
    <source>
        <dbReference type="SMART" id="SM00479"/>
    </source>
</evidence>
<name>A0A9W8M8Q5_9FUNG</name>
<keyword evidence="4 6" id="KW-0269">Exonuclease</keyword>
<dbReference type="Proteomes" id="UP001140074">
    <property type="component" value="Unassembled WGS sequence"/>
</dbReference>
<comment type="similarity">
    <text evidence="1">Belongs to the oligoribonuclease family.</text>
</comment>
<dbReference type="InterPro" id="IPR036397">
    <property type="entry name" value="RNaseH_sf"/>
</dbReference>
<keyword evidence="2" id="KW-0540">Nuclease</keyword>
<dbReference type="GO" id="GO:0003676">
    <property type="term" value="F:nucleic acid binding"/>
    <property type="evidence" value="ECO:0007669"/>
    <property type="project" value="InterPro"/>
</dbReference>
<feature type="domain" description="Exonuclease" evidence="5">
    <location>
        <begin position="37"/>
        <end position="213"/>
    </location>
</feature>
<evidence type="ECO:0000256" key="1">
    <source>
        <dbReference type="ARBA" id="ARBA00009921"/>
    </source>
</evidence>
<evidence type="ECO:0000256" key="4">
    <source>
        <dbReference type="ARBA" id="ARBA00022839"/>
    </source>
</evidence>
<dbReference type="SUPFAM" id="SSF53098">
    <property type="entry name" value="Ribonuclease H-like"/>
    <property type="match status" value="1"/>
</dbReference>
<dbReference type="InterPro" id="IPR022894">
    <property type="entry name" value="Oligoribonuclease"/>
</dbReference>
<dbReference type="GO" id="GO:0000175">
    <property type="term" value="F:3'-5'-RNA exonuclease activity"/>
    <property type="evidence" value="ECO:0007669"/>
    <property type="project" value="InterPro"/>
</dbReference>
<organism evidence="6 7">
    <name type="scientific">Coemansia aciculifera</name>
    <dbReference type="NCBI Taxonomy" id="417176"/>
    <lineage>
        <taxon>Eukaryota</taxon>
        <taxon>Fungi</taxon>
        <taxon>Fungi incertae sedis</taxon>
        <taxon>Zoopagomycota</taxon>
        <taxon>Kickxellomycotina</taxon>
        <taxon>Kickxellomycetes</taxon>
        <taxon>Kickxellales</taxon>
        <taxon>Kickxellaceae</taxon>
        <taxon>Coemansia</taxon>
    </lineage>
</organism>
<comment type="caution">
    <text evidence="6">The sequence shown here is derived from an EMBL/GenBank/DDBJ whole genome shotgun (WGS) entry which is preliminary data.</text>
</comment>
<evidence type="ECO:0000256" key="3">
    <source>
        <dbReference type="ARBA" id="ARBA00022801"/>
    </source>
</evidence>
<dbReference type="CDD" id="cd06135">
    <property type="entry name" value="Orn"/>
    <property type="match status" value="1"/>
</dbReference>
<dbReference type="InterPro" id="IPR013520">
    <property type="entry name" value="Ribonucl_H"/>
</dbReference>
<dbReference type="AlphaFoldDB" id="A0A9W8M8Q5"/>
<reference evidence="6" key="1">
    <citation type="submission" date="2022-07" db="EMBL/GenBank/DDBJ databases">
        <title>Phylogenomic reconstructions and comparative analyses of Kickxellomycotina fungi.</title>
        <authorList>
            <person name="Reynolds N.K."/>
            <person name="Stajich J.E."/>
            <person name="Barry K."/>
            <person name="Grigoriev I.V."/>
            <person name="Crous P."/>
            <person name="Smith M.E."/>
        </authorList>
    </citation>
    <scope>NUCLEOTIDE SEQUENCE</scope>
    <source>
        <strain evidence="6">RSA 476</strain>
    </source>
</reference>
<evidence type="ECO:0000256" key="2">
    <source>
        <dbReference type="ARBA" id="ARBA00022722"/>
    </source>
</evidence>
<dbReference type="SMART" id="SM00479">
    <property type="entry name" value="EXOIII"/>
    <property type="match status" value="1"/>
</dbReference>
<evidence type="ECO:0000313" key="7">
    <source>
        <dbReference type="Proteomes" id="UP001140074"/>
    </source>
</evidence>
<proteinExistence type="inferred from homology"/>
<accession>A0A9W8M8Q5</accession>
<evidence type="ECO:0000313" key="6">
    <source>
        <dbReference type="EMBL" id="KAJ2867378.1"/>
    </source>
</evidence>
<dbReference type="PANTHER" id="PTHR11046">
    <property type="entry name" value="OLIGORIBONUCLEASE, MITOCHONDRIAL"/>
    <property type="match status" value="1"/>
</dbReference>
<gene>
    <name evidence="6" type="primary">rex2_1</name>
    <name evidence="6" type="ORF">GGH94_000898</name>
</gene>
<dbReference type="Pfam" id="PF00929">
    <property type="entry name" value="RNase_T"/>
    <property type="match status" value="1"/>
</dbReference>
<protein>
    <submittedName>
        <fullName evidence="6">Rna exonuclease</fullName>
    </submittedName>
</protein>
<dbReference type="NCBIfam" id="NF003765">
    <property type="entry name" value="PRK05359.1"/>
    <property type="match status" value="1"/>
</dbReference>
<sequence>MGQHQSILRHVPWKKVASAEPRQIKQQKGAVTRKLPPLIWIDVETTGLVAEKDVILEVAMVVTDSELNELAPAQSLVIGYSHDQVRPKLNAWSLKCHTNSGLLDEVVQSKLTLKEAEQILLEQVVEHCPKANRAILAGNNVGFDRRFIERYMPVLAGYLHFRNLDVSSVNELAKRWAPPDMLAKHKKSFSHRAIDDIGESLKELRFYKENFFKTKEK</sequence>
<keyword evidence="7" id="KW-1185">Reference proteome</keyword>
<keyword evidence="3" id="KW-0378">Hydrolase</keyword>
<dbReference type="PANTHER" id="PTHR11046:SF0">
    <property type="entry name" value="OLIGORIBONUCLEASE, MITOCHONDRIAL"/>
    <property type="match status" value="1"/>
</dbReference>
<dbReference type="InterPro" id="IPR012337">
    <property type="entry name" value="RNaseH-like_sf"/>
</dbReference>
<dbReference type="Gene3D" id="3.30.420.10">
    <property type="entry name" value="Ribonuclease H-like superfamily/Ribonuclease H"/>
    <property type="match status" value="1"/>
</dbReference>